<dbReference type="Pfam" id="PF12680">
    <property type="entry name" value="SnoaL_2"/>
    <property type="match status" value="1"/>
</dbReference>
<comment type="caution">
    <text evidence="3">The sequence shown here is derived from an EMBL/GenBank/DDBJ whole genome shotgun (WGS) entry which is preliminary data.</text>
</comment>
<keyword evidence="1" id="KW-0732">Signal</keyword>
<dbReference type="InterPro" id="IPR032710">
    <property type="entry name" value="NTF2-like_dom_sf"/>
</dbReference>
<sequence length="163" mass="16979">MVDLSRSTIGSPLTPSIAIACGMLGLFLACASASAQTGGAPASATCGTSTDPAQVVDAQLAAYNAHDVDAFAACYAPDVSIYDLTGKNPVHHGIAELKKTYAFLKTVPAAFRADIVTRIVNGPIVVDHERILGLPADKGTPEAVAVYEVRDGKILNVWFPPKK</sequence>
<reference evidence="3 4" key="1">
    <citation type="submission" date="2019-03" db="EMBL/GenBank/DDBJ databases">
        <title>Above-ground endophytic microbial communities from plants in different locations in the United States.</title>
        <authorList>
            <person name="Frank C."/>
        </authorList>
    </citation>
    <scope>NUCLEOTIDE SEQUENCE [LARGE SCALE GENOMIC DNA]</scope>
    <source>
        <strain evidence="3 4">LP_13_YM</strain>
    </source>
</reference>
<dbReference type="PROSITE" id="PS51257">
    <property type="entry name" value="PROKAR_LIPOPROTEIN"/>
    <property type="match status" value="1"/>
</dbReference>
<evidence type="ECO:0000313" key="3">
    <source>
        <dbReference type="EMBL" id="TCV97830.1"/>
    </source>
</evidence>
<dbReference type="Proteomes" id="UP000295645">
    <property type="component" value="Unassembled WGS sequence"/>
</dbReference>
<dbReference type="AlphaFoldDB" id="A0A4R3YYU6"/>
<accession>A0A4R3YYU6</accession>
<feature type="signal peptide" evidence="1">
    <location>
        <begin position="1"/>
        <end position="35"/>
    </location>
</feature>
<dbReference type="RefSeq" id="WP_132141843.1">
    <property type="nucleotide sequence ID" value="NZ_SMCS01000001.1"/>
</dbReference>
<gene>
    <name evidence="3" type="ORF">EC912_101847</name>
</gene>
<dbReference type="EMBL" id="SMCS01000001">
    <property type="protein sequence ID" value="TCV97830.1"/>
    <property type="molecule type" value="Genomic_DNA"/>
</dbReference>
<dbReference type="Gene3D" id="3.10.450.50">
    <property type="match status" value="1"/>
</dbReference>
<proteinExistence type="predicted"/>
<evidence type="ECO:0000256" key="1">
    <source>
        <dbReference type="SAM" id="SignalP"/>
    </source>
</evidence>
<dbReference type="InterPro" id="IPR037401">
    <property type="entry name" value="SnoaL-like"/>
</dbReference>
<feature type="domain" description="SnoaL-like" evidence="2">
    <location>
        <begin position="56"/>
        <end position="155"/>
    </location>
</feature>
<protein>
    <recommendedName>
        <fullName evidence="2">SnoaL-like domain-containing protein</fullName>
    </recommendedName>
</protein>
<feature type="chain" id="PRO_5020781570" description="SnoaL-like domain-containing protein" evidence="1">
    <location>
        <begin position="36"/>
        <end position="163"/>
    </location>
</feature>
<organism evidence="3 4">
    <name type="scientific">Luteibacter rhizovicinus</name>
    <dbReference type="NCBI Taxonomy" id="242606"/>
    <lineage>
        <taxon>Bacteria</taxon>
        <taxon>Pseudomonadati</taxon>
        <taxon>Pseudomonadota</taxon>
        <taxon>Gammaproteobacteria</taxon>
        <taxon>Lysobacterales</taxon>
        <taxon>Rhodanobacteraceae</taxon>
        <taxon>Luteibacter</taxon>
    </lineage>
</organism>
<evidence type="ECO:0000259" key="2">
    <source>
        <dbReference type="Pfam" id="PF12680"/>
    </source>
</evidence>
<dbReference type="SUPFAM" id="SSF54427">
    <property type="entry name" value="NTF2-like"/>
    <property type="match status" value="1"/>
</dbReference>
<evidence type="ECO:0000313" key="4">
    <source>
        <dbReference type="Proteomes" id="UP000295645"/>
    </source>
</evidence>
<name>A0A4R3YYU6_9GAMM</name>
<keyword evidence="4" id="KW-1185">Reference proteome</keyword>
<dbReference type="OrthoDB" id="9799296at2"/>